<dbReference type="EMBL" id="JAPQES010000009">
    <property type="protein sequence ID" value="MCY6372700.1"/>
    <property type="molecule type" value="Genomic_DNA"/>
</dbReference>
<name>A0ABT4CUE3_9CLOT</name>
<gene>
    <name evidence="1" type="ORF">OXH55_19020</name>
</gene>
<dbReference type="InterPro" id="IPR036638">
    <property type="entry name" value="HLH_DNA-bd_sf"/>
</dbReference>
<proteinExistence type="predicted"/>
<protein>
    <submittedName>
        <fullName evidence="1">Aspartyl-phosphate phosphatase Spo0E family protein</fullName>
    </submittedName>
</protein>
<reference evidence="1" key="1">
    <citation type="submission" date="2022-12" db="EMBL/GenBank/DDBJ databases">
        <authorList>
            <person name="Wang J."/>
        </authorList>
    </citation>
    <scope>NUCLEOTIDE SEQUENCE</scope>
    <source>
        <strain evidence="1">HY-42-06</strain>
    </source>
</reference>
<dbReference type="SUPFAM" id="SSF140500">
    <property type="entry name" value="BAS1536-like"/>
    <property type="match status" value="1"/>
</dbReference>
<accession>A0ABT4CUE3</accession>
<dbReference type="Pfam" id="PF09388">
    <property type="entry name" value="SpoOE-like"/>
    <property type="match status" value="1"/>
</dbReference>
<sequence>MMSNEVFFLQRNIEQKRGVLNSLITKTENLFKEDDIVRLSQELDELIIQYYKF</sequence>
<dbReference type="Proteomes" id="UP001079657">
    <property type="component" value="Unassembled WGS sequence"/>
</dbReference>
<dbReference type="InterPro" id="IPR018540">
    <property type="entry name" value="Spo0E-like"/>
</dbReference>
<evidence type="ECO:0000313" key="1">
    <source>
        <dbReference type="EMBL" id="MCY6372700.1"/>
    </source>
</evidence>
<dbReference type="InterPro" id="IPR037208">
    <property type="entry name" value="Spo0E-like_sf"/>
</dbReference>
<evidence type="ECO:0000313" key="2">
    <source>
        <dbReference type="Proteomes" id="UP001079657"/>
    </source>
</evidence>
<keyword evidence="2" id="KW-1185">Reference proteome</keyword>
<comment type="caution">
    <text evidence="1">The sequence shown here is derived from an EMBL/GenBank/DDBJ whole genome shotgun (WGS) entry which is preliminary data.</text>
</comment>
<organism evidence="1 2">
    <name type="scientific">Clostridium ganghwense</name>
    <dbReference type="NCBI Taxonomy" id="312089"/>
    <lineage>
        <taxon>Bacteria</taxon>
        <taxon>Bacillati</taxon>
        <taxon>Bacillota</taxon>
        <taxon>Clostridia</taxon>
        <taxon>Eubacteriales</taxon>
        <taxon>Clostridiaceae</taxon>
        <taxon>Clostridium</taxon>
    </lineage>
</organism>
<dbReference type="RefSeq" id="WP_268051750.1">
    <property type="nucleotide sequence ID" value="NZ_JAPQES010000009.1"/>
</dbReference>
<dbReference type="Gene3D" id="4.10.280.10">
    <property type="entry name" value="Helix-loop-helix DNA-binding domain"/>
    <property type="match status" value="1"/>
</dbReference>